<keyword evidence="2" id="KW-1185">Reference proteome</keyword>
<evidence type="ECO:0000313" key="1">
    <source>
        <dbReference type="EMBL" id="SDD49523.1"/>
    </source>
</evidence>
<organism evidence="1 2">
    <name type="scientific">Glycomyces harbinensis</name>
    <dbReference type="NCBI Taxonomy" id="58114"/>
    <lineage>
        <taxon>Bacteria</taxon>
        <taxon>Bacillati</taxon>
        <taxon>Actinomycetota</taxon>
        <taxon>Actinomycetes</taxon>
        <taxon>Glycomycetales</taxon>
        <taxon>Glycomycetaceae</taxon>
        <taxon>Glycomyces</taxon>
    </lineage>
</organism>
<dbReference type="EMBL" id="FNAD01000004">
    <property type="protein sequence ID" value="SDD49523.1"/>
    <property type="molecule type" value="Genomic_DNA"/>
</dbReference>
<proteinExistence type="predicted"/>
<protein>
    <submittedName>
        <fullName evidence="1">Uncharacterized protein</fullName>
    </submittedName>
</protein>
<gene>
    <name evidence="1" type="ORF">SAMN05216270_104253</name>
</gene>
<reference evidence="2" key="1">
    <citation type="submission" date="2016-10" db="EMBL/GenBank/DDBJ databases">
        <authorList>
            <person name="Varghese N."/>
            <person name="Submissions S."/>
        </authorList>
    </citation>
    <scope>NUCLEOTIDE SEQUENCE [LARGE SCALE GENOMIC DNA]</scope>
    <source>
        <strain evidence="2">CGMCC 4.3516</strain>
    </source>
</reference>
<dbReference type="AlphaFoldDB" id="A0A1G6V7Y9"/>
<evidence type="ECO:0000313" key="2">
    <source>
        <dbReference type="Proteomes" id="UP000198949"/>
    </source>
</evidence>
<dbReference type="OrthoDB" id="9906871at2"/>
<accession>A0A1G6V7Y9</accession>
<dbReference type="Proteomes" id="UP000198949">
    <property type="component" value="Unassembled WGS sequence"/>
</dbReference>
<dbReference type="RefSeq" id="WP_091032411.1">
    <property type="nucleotide sequence ID" value="NZ_FNAD01000004.1"/>
</dbReference>
<dbReference type="STRING" id="58114.SAMN05216270_104253"/>
<name>A0A1G6V7Y9_9ACTN</name>
<sequence>MSNPRTADEIEALGANVDTSIEELETALLEYFAPKMPAGIALDGVEMELAHSFGTWTTGLTTVGDLEALADALGTDIGRHADPEGKTILATWGRVGLLVVRFEIYFETEEERAAALERFR</sequence>